<dbReference type="AlphaFoldDB" id="A0A0F9I7G7"/>
<sequence length="65" mass="7077">MMKPHYFNQDDPDQDDIELGMAKGQGYVPQRCLLGGFVVMGMVNDGADPCKGCEGPRDRCGGRAK</sequence>
<reference evidence="1" key="1">
    <citation type="journal article" date="2015" name="Nature">
        <title>Complex archaea that bridge the gap between prokaryotes and eukaryotes.</title>
        <authorList>
            <person name="Spang A."/>
            <person name="Saw J.H."/>
            <person name="Jorgensen S.L."/>
            <person name="Zaremba-Niedzwiedzka K."/>
            <person name="Martijn J."/>
            <person name="Lind A.E."/>
            <person name="van Eijk R."/>
            <person name="Schleper C."/>
            <person name="Guy L."/>
            <person name="Ettema T.J."/>
        </authorList>
    </citation>
    <scope>NUCLEOTIDE SEQUENCE</scope>
</reference>
<proteinExistence type="predicted"/>
<organism evidence="1">
    <name type="scientific">marine sediment metagenome</name>
    <dbReference type="NCBI Taxonomy" id="412755"/>
    <lineage>
        <taxon>unclassified sequences</taxon>
        <taxon>metagenomes</taxon>
        <taxon>ecological metagenomes</taxon>
    </lineage>
</organism>
<comment type="caution">
    <text evidence="1">The sequence shown here is derived from an EMBL/GenBank/DDBJ whole genome shotgun (WGS) entry which is preliminary data.</text>
</comment>
<name>A0A0F9I7G7_9ZZZZ</name>
<gene>
    <name evidence="1" type="ORF">LCGC14_1614030</name>
</gene>
<protein>
    <submittedName>
        <fullName evidence="1">Uncharacterized protein</fullName>
    </submittedName>
</protein>
<dbReference type="EMBL" id="LAZR01013102">
    <property type="protein sequence ID" value="KKM23551.1"/>
    <property type="molecule type" value="Genomic_DNA"/>
</dbReference>
<evidence type="ECO:0000313" key="1">
    <source>
        <dbReference type="EMBL" id="KKM23551.1"/>
    </source>
</evidence>
<accession>A0A0F9I7G7</accession>